<evidence type="ECO:0000313" key="10">
    <source>
        <dbReference type="EMBL" id="KFG88951.1"/>
    </source>
</evidence>
<dbReference type="InterPro" id="IPR039421">
    <property type="entry name" value="Type_1_exporter"/>
</dbReference>
<dbReference type="RefSeq" id="WP_051908512.1">
    <property type="nucleotide sequence ID" value="NZ_BCZD01000011.1"/>
</dbReference>
<evidence type="ECO:0000256" key="6">
    <source>
        <dbReference type="ARBA" id="ARBA00023136"/>
    </source>
</evidence>
<dbReference type="PROSITE" id="PS50893">
    <property type="entry name" value="ABC_TRANSPORTER_2"/>
    <property type="match status" value="1"/>
</dbReference>
<evidence type="ECO:0000259" key="8">
    <source>
        <dbReference type="PROSITE" id="PS50893"/>
    </source>
</evidence>
<dbReference type="Pfam" id="PF00005">
    <property type="entry name" value="ABC_tran"/>
    <property type="match status" value="1"/>
</dbReference>
<dbReference type="GO" id="GO:0030253">
    <property type="term" value="P:protein secretion by the type I secretion system"/>
    <property type="evidence" value="ECO:0007669"/>
    <property type="project" value="InterPro"/>
</dbReference>
<protein>
    <submittedName>
        <fullName evidence="10">Type I secretion system ATPase, PrtD</fullName>
    </submittedName>
</protein>
<gene>
    <name evidence="10" type="ORF">BV98_003351</name>
</gene>
<comment type="caution">
    <text evidence="10">The sequence shown here is derived from an EMBL/GenBank/DDBJ whole genome shotgun (WGS) entry which is preliminary data.</text>
</comment>
<dbReference type="SMART" id="SM00382">
    <property type="entry name" value="AAA"/>
    <property type="match status" value="1"/>
</dbReference>
<comment type="subcellular location">
    <subcellularLocation>
        <location evidence="1">Cell membrane</location>
        <topology evidence="1">Multi-pass membrane protein</topology>
    </subcellularLocation>
</comment>
<sequence length="601" mass="64176">MHHLTLGGVLESSGSSGGMQVTSAFGERDGELWEVVRNYRKVFIVVLCVSAVLNVLLLGGSLYMMMVYDSVLPSHSIPTLAGLMILVMIVYLFQGFFENMRAGMLADVANSVERELSGRVQSAMSQLALTGRKMPGDGLSPMHDLENVRAFMSNGVATLLDLPWVIFFLAILSVLHIWLGVTALVGAIILFSLTLFTNRAMKQPTEQLLQLSAYRNGAAETNLRHVELLTALGMGGRMQQRWGRLNALYTAAQNKLARSGAALGGLSRILRLALQSIILTVGALLVIEGKASAGVIFAASVLSARALAPVDQAIANWKSLISARVGWMRLTEMLKCVPATAGVSLRLPAPIQKLEVEKLVVAPPGTRQITVNGVEFRLNAGDACAVIGPSGAGKSSLGRALVGAWRPSRGTIRLDGATQDQWDPEHFGEFIGYLPQTIELLDGTIAENIARFDPSATSEAIVAAARAAAVHDLITGLPQGYDTRVGADGQALSGGQRQRIGLARALYKDPFLVLLDEPNSNLDSEGEAALAAAIASVRERGGIVVVISHRALGQVSHVLLMREGRMEIFGPAADVMARLRQRQKRPRENVVAMQAAAAGTA</sequence>
<dbReference type="Pfam" id="PF00664">
    <property type="entry name" value="ABC_membrane"/>
    <property type="match status" value="1"/>
</dbReference>
<feature type="domain" description="ABC transmembrane type-1" evidence="9">
    <location>
        <begin position="44"/>
        <end position="322"/>
    </location>
</feature>
<dbReference type="GO" id="GO:0005524">
    <property type="term" value="F:ATP binding"/>
    <property type="evidence" value="ECO:0007669"/>
    <property type="project" value="UniProtKB-KW"/>
</dbReference>
<keyword evidence="2 7" id="KW-0812">Transmembrane</keyword>
<dbReference type="InterPro" id="IPR003439">
    <property type="entry name" value="ABC_transporter-like_ATP-bd"/>
</dbReference>
<feature type="transmembrane region" description="Helical" evidence="7">
    <location>
        <begin position="77"/>
        <end position="97"/>
    </location>
</feature>
<dbReference type="SUPFAM" id="SSF90123">
    <property type="entry name" value="ABC transporter transmembrane region"/>
    <property type="match status" value="1"/>
</dbReference>
<feature type="domain" description="ABC transporter" evidence="8">
    <location>
        <begin position="354"/>
        <end position="588"/>
    </location>
</feature>
<dbReference type="PANTHER" id="PTHR24221">
    <property type="entry name" value="ATP-BINDING CASSETTE SUB-FAMILY B"/>
    <property type="match status" value="1"/>
</dbReference>
<dbReference type="InterPro" id="IPR010128">
    <property type="entry name" value="ATPase_T1SS_PrtD-like"/>
</dbReference>
<dbReference type="PROSITE" id="PS00211">
    <property type="entry name" value="ABC_TRANSPORTER_1"/>
    <property type="match status" value="1"/>
</dbReference>
<keyword evidence="5 7" id="KW-1133">Transmembrane helix</keyword>
<accession>A0A086P6D3</accession>
<evidence type="ECO:0000256" key="5">
    <source>
        <dbReference type="ARBA" id="ARBA00022989"/>
    </source>
</evidence>
<dbReference type="GO" id="GO:0005886">
    <property type="term" value="C:plasma membrane"/>
    <property type="evidence" value="ECO:0007669"/>
    <property type="project" value="UniProtKB-SubCell"/>
</dbReference>
<dbReference type="Gene3D" id="3.40.50.300">
    <property type="entry name" value="P-loop containing nucleotide triphosphate hydrolases"/>
    <property type="match status" value="1"/>
</dbReference>
<feature type="transmembrane region" description="Helical" evidence="7">
    <location>
        <begin position="177"/>
        <end position="196"/>
    </location>
</feature>
<reference evidence="10" key="1">
    <citation type="submission" date="2014-08" db="EMBL/GenBank/DDBJ databases">
        <title>Draft genome sequences of Sphingobium herbicidovorans.</title>
        <authorList>
            <person name="Gan H.M."/>
            <person name="Gan H.Y."/>
            <person name="Savka M.A."/>
        </authorList>
    </citation>
    <scope>NUCLEOTIDE SEQUENCE [LARGE SCALE GENOMIC DNA]</scope>
    <source>
        <strain evidence="10">NBRC 16415</strain>
    </source>
</reference>
<dbReference type="STRING" id="76947.GCA_002080435_03231"/>
<dbReference type="GO" id="GO:0140359">
    <property type="term" value="F:ABC-type transporter activity"/>
    <property type="evidence" value="ECO:0007669"/>
    <property type="project" value="InterPro"/>
</dbReference>
<dbReference type="GO" id="GO:0030256">
    <property type="term" value="C:type I protein secretion system complex"/>
    <property type="evidence" value="ECO:0007669"/>
    <property type="project" value="InterPro"/>
</dbReference>
<evidence type="ECO:0000256" key="7">
    <source>
        <dbReference type="SAM" id="Phobius"/>
    </source>
</evidence>
<evidence type="ECO:0000256" key="3">
    <source>
        <dbReference type="ARBA" id="ARBA00022741"/>
    </source>
</evidence>
<dbReference type="InterPro" id="IPR027417">
    <property type="entry name" value="P-loop_NTPase"/>
</dbReference>
<dbReference type="Gene3D" id="1.20.1560.10">
    <property type="entry name" value="ABC transporter type 1, transmembrane domain"/>
    <property type="match status" value="1"/>
</dbReference>
<organism evidence="10 11">
    <name type="scientific">Sphingobium herbicidovorans (strain ATCC 700291 / DSM 11019 / CCUG 56400 / KCTC 2939 / LMG 18315 / NBRC 16415 / MH)</name>
    <name type="common">Sphingomonas herbicidovorans</name>
    <dbReference type="NCBI Taxonomy" id="1219045"/>
    <lineage>
        <taxon>Bacteria</taxon>
        <taxon>Pseudomonadati</taxon>
        <taxon>Pseudomonadota</taxon>
        <taxon>Alphaproteobacteria</taxon>
        <taxon>Sphingomonadales</taxon>
        <taxon>Sphingomonadaceae</taxon>
        <taxon>Sphingobium</taxon>
    </lineage>
</organism>
<evidence type="ECO:0000313" key="11">
    <source>
        <dbReference type="Proteomes" id="UP000024284"/>
    </source>
</evidence>
<dbReference type="PATRIC" id="fig|1219045.3.peg.3406"/>
<dbReference type="InterPro" id="IPR003593">
    <property type="entry name" value="AAA+_ATPase"/>
</dbReference>
<evidence type="ECO:0000256" key="1">
    <source>
        <dbReference type="ARBA" id="ARBA00004651"/>
    </source>
</evidence>
<dbReference type="NCBIfam" id="TIGR01842">
    <property type="entry name" value="type_I_sec_PrtD"/>
    <property type="match status" value="1"/>
</dbReference>
<dbReference type="PANTHER" id="PTHR24221:SF248">
    <property type="entry name" value="ABC TRANSPORTER TRANSMEMBRANE REGION"/>
    <property type="match status" value="1"/>
</dbReference>
<keyword evidence="4" id="KW-0067">ATP-binding</keyword>
<feature type="transmembrane region" description="Helical" evidence="7">
    <location>
        <begin position="151"/>
        <end position="171"/>
    </location>
</feature>
<keyword evidence="6 7" id="KW-0472">Membrane</keyword>
<dbReference type="InterPro" id="IPR036640">
    <property type="entry name" value="ABC1_TM_sf"/>
</dbReference>
<keyword evidence="3" id="KW-0547">Nucleotide-binding</keyword>
<feature type="transmembrane region" description="Helical" evidence="7">
    <location>
        <begin position="42"/>
        <end position="65"/>
    </location>
</feature>
<evidence type="ECO:0000256" key="2">
    <source>
        <dbReference type="ARBA" id="ARBA00022692"/>
    </source>
</evidence>
<proteinExistence type="predicted"/>
<evidence type="ECO:0000259" key="9">
    <source>
        <dbReference type="PROSITE" id="PS50929"/>
    </source>
</evidence>
<dbReference type="AlphaFoldDB" id="A0A086P6D3"/>
<keyword evidence="11" id="KW-1185">Reference proteome</keyword>
<dbReference type="PROSITE" id="PS50929">
    <property type="entry name" value="ABC_TM1F"/>
    <property type="match status" value="1"/>
</dbReference>
<dbReference type="Proteomes" id="UP000024284">
    <property type="component" value="Unassembled WGS sequence"/>
</dbReference>
<dbReference type="EMBL" id="JFZA02000045">
    <property type="protein sequence ID" value="KFG88951.1"/>
    <property type="molecule type" value="Genomic_DNA"/>
</dbReference>
<dbReference type="eggNOG" id="COG4618">
    <property type="taxonomic scope" value="Bacteria"/>
</dbReference>
<dbReference type="InterPro" id="IPR011527">
    <property type="entry name" value="ABC1_TM_dom"/>
</dbReference>
<dbReference type="InterPro" id="IPR017871">
    <property type="entry name" value="ABC_transporter-like_CS"/>
</dbReference>
<dbReference type="GO" id="GO:0034040">
    <property type="term" value="F:ATPase-coupled lipid transmembrane transporter activity"/>
    <property type="evidence" value="ECO:0007669"/>
    <property type="project" value="TreeGrafter"/>
</dbReference>
<evidence type="ECO:0000256" key="4">
    <source>
        <dbReference type="ARBA" id="ARBA00022840"/>
    </source>
</evidence>
<name>A0A086P6D3_SPHHM</name>
<dbReference type="GO" id="GO:0016887">
    <property type="term" value="F:ATP hydrolysis activity"/>
    <property type="evidence" value="ECO:0007669"/>
    <property type="project" value="InterPro"/>
</dbReference>
<dbReference type="SUPFAM" id="SSF52540">
    <property type="entry name" value="P-loop containing nucleoside triphosphate hydrolases"/>
    <property type="match status" value="1"/>
</dbReference>